<dbReference type="Proteomes" id="UP000694546">
    <property type="component" value="Chromosome 2"/>
</dbReference>
<proteinExistence type="predicted"/>
<keyword evidence="1" id="KW-1133">Transmembrane helix</keyword>
<evidence type="ECO:0000313" key="2">
    <source>
        <dbReference type="Ensembl" id="ENSGMOP00000035883.1"/>
    </source>
</evidence>
<sequence>FLHNKFTPPNRINLGSPPGQPKIQQIITSTIFKIVYILHIPLWLPGVRKVRS</sequence>
<reference evidence="2" key="1">
    <citation type="submission" date="2025-08" db="UniProtKB">
        <authorList>
            <consortium name="Ensembl"/>
        </authorList>
    </citation>
    <scope>IDENTIFICATION</scope>
</reference>
<keyword evidence="1" id="KW-0812">Transmembrane</keyword>
<protein>
    <submittedName>
        <fullName evidence="2">Uncharacterized protein</fullName>
    </submittedName>
</protein>
<reference evidence="2" key="2">
    <citation type="submission" date="2025-09" db="UniProtKB">
        <authorList>
            <consortium name="Ensembl"/>
        </authorList>
    </citation>
    <scope>IDENTIFICATION</scope>
</reference>
<keyword evidence="1" id="KW-0472">Membrane</keyword>
<evidence type="ECO:0000256" key="1">
    <source>
        <dbReference type="SAM" id="Phobius"/>
    </source>
</evidence>
<keyword evidence="3" id="KW-1185">Reference proteome</keyword>
<dbReference type="AlphaFoldDB" id="A0A8C5AS15"/>
<organism evidence="2 3">
    <name type="scientific">Gadus morhua</name>
    <name type="common">Atlantic cod</name>
    <dbReference type="NCBI Taxonomy" id="8049"/>
    <lineage>
        <taxon>Eukaryota</taxon>
        <taxon>Metazoa</taxon>
        <taxon>Chordata</taxon>
        <taxon>Craniata</taxon>
        <taxon>Vertebrata</taxon>
        <taxon>Euteleostomi</taxon>
        <taxon>Actinopterygii</taxon>
        <taxon>Neopterygii</taxon>
        <taxon>Teleostei</taxon>
        <taxon>Neoteleostei</taxon>
        <taxon>Acanthomorphata</taxon>
        <taxon>Zeiogadaria</taxon>
        <taxon>Gadariae</taxon>
        <taxon>Gadiformes</taxon>
        <taxon>Gadoidei</taxon>
        <taxon>Gadidae</taxon>
        <taxon>Gadus</taxon>
    </lineage>
</organism>
<dbReference type="Ensembl" id="ENSGMOT00000030620.1">
    <property type="protein sequence ID" value="ENSGMOP00000035883.1"/>
    <property type="gene ID" value="ENSGMOG00000028415.1"/>
</dbReference>
<name>A0A8C5AS15_GADMO</name>
<evidence type="ECO:0000313" key="3">
    <source>
        <dbReference type="Proteomes" id="UP000694546"/>
    </source>
</evidence>
<accession>A0A8C5AS15</accession>
<feature type="transmembrane region" description="Helical" evidence="1">
    <location>
        <begin position="23"/>
        <end position="44"/>
    </location>
</feature>